<dbReference type="GO" id="GO:0004582">
    <property type="term" value="F:dolichyl-phosphate beta-D-mannosyltransferase activity"/>
    <property type="evidence" value="ECO:0007669"/>
    <property type="project" value="InterPro"/>
</dbReference>
<dbReference type="Proteomes" id="UP000177050">
    <property type="component" value="Unassembled WGS sequence"/>
</dbReference>
<reference evidence="11 12" key="1">
    <citation type="journal article" date="2016" name="Nat. Commun.">
        <title>Thousands of microbial genomes shed light on interconnected biogeochemical processes in an aquifer system.</title>
        <authorList>
            <person name="Anantharaman K."/>
            <person name="Brown C.T."/>
            <person name="Hug L.A."/>
            <person name="Sharon I."/>
            <person name="Castelle C.J."/>
            <person name="Probst A.J."/>
            <person name="Thomas B.C."/>
            <person name="Singh A."/>
            <person name="Wilkins M.J."/>
            <person name="Karaoz U."/>
            <person name="Brodie E.L."/>
            <person name="Williams K.H."/>
            <person name="Hubbard S.S."/>
            <person name="Banfield J.F."/>
        </authorList>
    </citation>
    <scope>NUCLEOTIDE SEQUENCE [LARGE SCALE GENOMIC DNA]</scope>
</reference>
<evidence type="ECO:0008006" key="13">
    <source>
        <dbReference type="Google" id="ProtNLM"/>
    </source>
</evidence>
<feature type="transmembrane region" description="Helical" evidence="8">
    <location>
        <begin position="275"/>
        <end position="294"/>
    </location>
</feature>
<evidence type="ECO:0000256" key="7">
    <source>
        <dbReference type="ARBA" id="ARBA00023136"/>
    </source>
</evidence>
<gene>
    <name evidence="11" type="ORF">A3K52_01040</name>
</gene>
<dbReference type="InterPro" id="IPR029044">
    <property type="entry name" value="Nucleotide-diphossugar_trans"/>
</dbReference>
<dbReference type="GO" id="GO:0009247">
    <property type="term" value="P:glycolipid biosynthetic process"/>
    <property type="evidence" value="ECO:0007669"/>
    <property type="project" value="TreeGrafter"/>
</dbReference>
<evidence type="ECO:0000259" key="10">
    <source>
        <dbReference type="Pfam" id="PF04138"/>
    </source>
</evidence>
<dbReference type="InterPro" id="IPR007267">
    <property type="entry name" value="GtrA_DPMS_TM"/>
</dbReference>
<feature type="domain" description="GtrA/DPMS transmembrane" evidence="10">
    <location>
        <begin position="243"/>
        <end position="376"/>
    </location>
</feature>
<sequence length="379" mass="43238">MKKAVIVIPTYNEKESVGAVIEQVFAHTKPLSNWEIHILVVDSNSPDGTQGIVEELMKIYPRLHLLRTNKEGLGRAYVQGFKFAIEKLSPFLLFEMDADLSHNPKDVPKFLQKIEKGADFVIGSRYIKGGSIPSNWGLHRKIFSIGASLFVRLGFMRLSITDWTDGFRAIKVWIVKNSMHHIQNYSGYVFQIALLDFAVQQHARIEEIPVNFIDRKEGVSKINSVQYIGQTIRYVLSHSSFIKFILVGLFGFLVDFSFAYLFINFIHIAKAPANMLSAEVAIVFNFIINNFWSFRHKKIVGGPFAYVGKFLLFNFVSFGSVLIQGGGLALALKLFGDKQIHMLSVFDLQSWILYKVLIIAFIIIPYSYVLYNKVVWKHK</sequence>
<feature type="transmembrane region" description="Helical" evidence="8">
    <location>
        <begin position="352"/>
        <end position="371"/>
    </location>
</feature>
<feature type="transmembrane region" description="Helical" evidence="8">
    <location>
        <begin position="306"/>
        <end position="332"/>
    </location>
</feature>
<keyword evidence="5 8" id="KW-0812">Transmembrane</keyword>
<dbReference type="Gene3D" id="3.90.550.10">
    <property type="entry name" value="Spore Coat Polysaccharide Biosynthesis Protein SpsA, Chain A"/>
    <property type="match status" value="1"/>
</dbReference>
<dbReference type="PANTHER" id="PTHR43398:SF1">
    <property type="entry name" value="DOLICHOL-PHOSPHATE MANNOSYLTRANSFERASE SUBUNIT 1"/>
    <property type="match status" value="1"/>
</dbReference>
<feature type="domain" description="Glycosyltransferase 2-like" evidence="9">
    <location>
        <begin position="6"/>
        <end position="148"/>
    </location>
</feature>
<evidence type="ECO:0000313" key="12">
    <source>
        <dbReference type="Proteomes" id="UP000177050"/>
    </source>
</evidence>
<name>A0A1F7KZQ4_9BACT</name>
<dbReference type="SUPFAM" id="SSF53448">
    <property type="entry name" value="Nucleotide-diphospho-sugar transferases"/>
    <property type="match status" value="1"/>
</dbReference>
<comment type="caution">
    <text evidence="11">The sequence shown here is derived from an EMBL/GenBank/DDBJ whole genome shotgun (WGS) entry which is preliminary data.</text>
</comment>
<evidence type="ECO:0000256" key="1">
    <source>
        <dbReference type="ARBA" id="ARBA00004141"/>
    </source>
</evidence>
<dbReference type="CDD" id="cd06442">
    <property type="entry name" value="DPM1_like"/>
    <property type="match status" value="1"/>
</dbReference>
<protein>
    <recommendedName>
        <fullName evidence="13">Glycosyltransferase 2-like domain-containing protein</fullName>
    </recommendedName>
</protein>
<evidence type="ECO:0000256" key="6">
    <source>
        <dbReference type="ARBA" id="ARBA00022989"/>
    </source>
</evidence>
<keyword evidence="3" id="KW-0328">Glycosyltransferase</keyword>
<accession>A0A1F7KZQ4</accession>
<feature type="transmembrane region" description="Helical" evidence="8">
    <location>
        <begin position="241"/>
        <end position="263"/>
    </location>
</feature>
<proteinExistence type="inferred from homology"/>
<evidence type="ECO:0000256" key="3">
    <source>
        <dbReference type="ARBA" id="ARBA00022676"/>
    </source>
</evidence>
<comment type="subcellular location">
    <subcellularLocation>
        <location evidence="1">Membrane</location>
        <topology evidence="1">Multi-pass membrane protein</topology>
    </subcellularLocation>
</comment>
<dbReference type="AlphaFoldDB" id="A0A1F7KZQ4"/>
<evidence type="ECO:0000256" key="2">
    <source>
        <dbReference type="ARBA" id="ARBA00006739"/>
    </source>
</evidence>
<evidence type="ECO:0000313" key="11">
    <source>
        <dbReference type="EMBL" id="OGK73363.1"/>
    </source>
</evidence>
<dbReference type="GO" id="GO:0000271">
    <property type="term" value="P:polysaccharide biosynthetic process"/>
    <property type="evidence" value="ECO:0007669"/>
    <property type="project" value="InterPro"/>
</dbReference>
<evidence type="ECO:0000256" key="8">
    <source>
        <dbReference type="SAM" id="Phobius"/>
    </source>
</evidence>
<dbReference type="FunFam" id="3.90.550.10:FF:000122">
    <property type="entry name" value="Dolichol-phosphate mannosyltransferase subunit 1"/>
    <property type="match status" value="1"/>
</dbReference>
<keyword evidence="7 8" id="KW-0472">Membrane</keyword>
<comment type="similarity">
    <text evidence="2">Belongs to the glycosyltransferase 2 family.</text>
</comment>
<dbReference type="InterPro" id="IPR039528">
    <property type="entry name" value="DPM1-like"/>
</dbReference>
<keyword evidence="4" id="KW-0808">Transferase</keyword>
<keyword evidence="6 8" id="KW-1133">Transmembrane helix</keyword>
<dbReference type="GO" id="GO:0016020">
    <property type="term" value="C:membrane"/>
    <property type="evidence" value="ECO:0007669"/>
    <property type="project" value="UniProtKB-SubCell"/>
</dbReference>
<evidence type="ECO:0000256" key="5">
    <source>
        <dbReference type="ARBA" id="ARBA00022692"/>
    </source>
</evidence>
<dbReference type="EMBL" id="MGBR01000001">
    <property type="protein sequence ID" value="OGK73363.1"/>
    <property type="molecule type" value="Genomic_DNA"/>
</dbReference>
<dbReference type="Pfam" id="PF04138">
    <property type="entry name" value="GtrA_DPMS_TM"/>
    <property type="match status" value="1"/>
</dbReference>
<evidence type="ECO:0000259" key="9">
    <source>
        <dbReference type="Pfam" id="PF00535"/>
    </source>
</evidence>
<evidence type="ECO:0000256" key="4">
    <source>
        <dbReference type="ARBA" id="ARBA00022679"/>
    </source>
</evidence>
<dbReference type="InterPro" id="IPR001173">
    <property type="entry name" value="Glyco_trans_2-like"/>
</dbReference>
<dbReference type="Pfam" id="PF00535">
    <property type="entry name" value="Glycos_transf_2"/>
    <property type="match status" value="1"/>
</dbReference>
<dbReference type="PANTHER" id="PTHR43398">
    <property type="entry name" value="DOLICHOL-PHOSPHATE MANNOSYLTRANSFERASE SUBUNIT 1"/>
    <property type="match status" value="1"/>
</dbReference>
<organism evidence="11 12">
    <name type="scientific">Candidatus Roizmanbacteria bacterium RIFOXYD1_FULL_38_12</name>
    <dbReference type="NCBI Taxonomy" id="1802093"/>
    <lineage>
        <taxon>Bacteria</taxon>
        <taxon>Candidatus Roizmaniibacteriota</taxon>
    </lineage>
</organism>